<accession>A0A556RKW0</accession>
<dbReference type="RefSeq" id="WP_144189832.1">
    <property type="nucleotide sequence ID" value="NZ_VMHL01000003.1"/>
</dbReference>
<evidence type="ECO:0000313" key="1">
    <source>
        <dbReference type="EMBL" id="TSJ89496.1"/>
    </source>
</evidence>
<dbReference type="AlphaFoldDB" id="A0A556RKW0"/>
<organism evidence="1 2">
    <name type="scientific">Gilliamella apicola</name>
    <dbReference type="NCBI Taxonomy" id="1196095"/>
    <lineage>
        <taxon>Bacteria</taxon>
        <taxon>Pseudomonadati</taxon>
        <taxon>Pseudomonadota</taxon>
        <taxon>Gammaproteobacteria</taxon>
        <taxon>Orbales</taxon>
        <taxon>Orbaceae</taxon>
        <taxon>Gilliamella</taxon>
    </lineage>
</organism>
<gene>
    <name evidence="1" type="ORF">FPQ14_08350</name>
</gene>
<comment type="caution">
    <text evidence="1">The sequence shown here is derived from an EMBL/GenBank/DDBJ whole genome shotgun (WGS) entry which is preliminary data.</text>
</comment>
<reference evidence="1 2" key="1">
    <citation type="submission" date="2019-07" db="EMBL/GenBank/DDBJ databases">
        <title>Gilliamella genomes.</title>
        <authorList>
            <person name="Zheng H."/>
        </authorList>
    </citation>
    <scope>NUCLEOTIDE SEQUENCE [LARGE SCALE GENOMIC DNA]</scope>
    <source>
        <strain evidence="1 2">W8131</strain>
    </source>
</reference>
<dbReference type="Proteomes" id="UP000319138">
    <property type="component" value="Unassembled WGS sequence"/>
</dbReference>
<name>A0A556RKW0_9GAMM</name>
<proteinExistence type="predicted"/>
<protein>
    <submittedName>
        <fullName evidence="1">Uncharacterized protein</fullName>
    </submittedName>
</protein>
<evidence type="ECO:0000313" key="2">
    <source>
        <dbReference type="Proteomes" id="UP000319138"/>
    </source>
</evidence>
<sequence>MNCNLITCYIDIILRTQPYAKLCYFGKRLQYLNTDEVDMLISAEPNSRIDVDVPVTLYP</sequence>
<dbReference type="EMBL" id="VMHL01000003">
    <property type="protein sequence ID" value="TSJ89496.1"/>
    <property type="molecule type" value="Genomic_DNA"/>
</dbReference>